<dbReference type="InterPro" id="IPR029024">
    <property type="entry name" value="TerB-like"/>
</dbReference>
<dbReference type="RefSeq" id="WP_022996092.1">
    <property type="nucleotide sequence ID" value="NZ_CP012331.1"/>
</dbReference>
<evidence type="ECO:0000256" key="7">
    <source>
        <dbReference type="ARBA" id="ARBA00022801"/>
    </source>
</evidence>
<dbReference type="Pfam" id="PF01435">
    <property type="entry name" value="Peptidase_M48"/>
    <property type="match status" value="1"/>
</dbReference>
<evidence type="ECO:0000256" key="1">
    <source>
        <dbReference type="ARBA" id="ARBA00001947"/>
    </source>
</evidence>
<dbReference type="GO" id="GO:0004222">
    <property type="term" value="F:metalloendopeptidase activity"/>
    <property type="evidence" value="ECO:0007669"/>
    <property type="project" value="InterPro"/>
</dbReference>
<dbReference type="AlphaFoldDB" id="A0A9Q3W586"/>
<dbReference type="GO" id="GO:0046872">
    <property type="term" value="F:metal ion binding"/>
    <property type="evidence" value="ECO:0007669"/>
    <property type="project" value="UniProtKB-KW"/>
</dbReference>
<organism evidence="14 15">
    <name type="scientific">Alloalcanivorax xenomutans</name>
    <dbReference type="NCBI Taxonomy" id="1094342"/>
    <lineage>
        <taxon>Bacteria</taxon>
        <taxon>Pseudomonadati</taxon>
        <taxon>Pseudomonadota</taxon>
        <taxon>Gammaproteobacteria</taxon>
        <taxon>Oceanospirillales</taxon>
        <taxon>Alcanivoracaceae</taxon>
        <taxon>Alloalcanivorax</taxon>
    </lineage>
</organism>
<feature type="transmembrane region" description="Helical" evidence="12">
    <location>
        <begin position="57"/>
        <end position="74"/>
    </location>
</feature>
<evidence type="ECO:0000313" key="15">
    <source>
        <dbReference type="Proteomes" id="UP001107961"/>
    </source>
</evidence>
<keyword evidence="7 14" id="KW-0378">Hydrolase</keyword>
<dbReference type="Proteomes" id="UP001107961">
    <property type="component" value="Unassembled WGS sequence"/>
</dbReference>
<evidence type="ECO:0000256" key="6">
    <source>
        <dbReference type="ARBA" id="ARBA00022723"/>
    </source>
</evidence>
<keyword evidence="6" id="KW-0479">Metal-binding</keyword>
<keyword evidence="8" id="KW-0862">Zinc</keyword>
<keyword evidence="5 12" id="KW-0812">Transmembrane</keyword>
<keyword evidence="3" id="KW-1003">Cell membrane</keyword>
<evidence type="ECO:0000256" key="2">
    <source>
        <dbReference type="ARBA" id="ARBA00004651"/>
    </source>
</evidence>
<gene>
    <name evidence="14" type="ORF">LZG35_10030</name>
</gene>
<keyword evidence="9 12" id="KW-1133">Transmembrane helix</keyword>
<dbReference type="PANTHER" id="PTHR43221:SF1">
    <property type="entry name" value="PROTEASE HTPX"/>
    <property type="match status" value="1"/>
</dbReference>
<dbReference type="PANTHER" id="PTHR43221">
    <property type="entry name" value="PROTEASE HTPX"/>
    <property type="match status" value="1"/>
</dbReference>
<evidence type="ECO:0000256" key="12">
    <source>
        <dbReference type="SAM" id="Phobius"/>
    </source>
</evidence>
<protein>
    <submittedName>
        <fullName evidence="14">M48 family metalloprotease</fullName>
        <ecNumber evidence="14">3.4.24.-</ecNumber>
    </submittedName>
</protein>
<accession>A0A9Q3W586</accession>
<comment type="caution">
    <text evidence="14">The sequence shown here is derived from an EMBL/GenBank/DDBJ whole genome shotgun (WGS) entry which is preliminary data.</text>
</comment>
<keyword evidence="15" id="KW-1185">Reference proteome</keyword>
<evidence type="ECO:0000256" key="8">
    <source>
        <dbReference type="ARBA" id="ARBA00022833"/>
    </source>
</evidence>
<dbReference type="GO" id="GO:0006508">
    <property type="term" value="P:proteolysis"/>
    <property type="evidence" value="ECO:0007669"/>
    <property type="project" value="UniProtKB-KW"/>
</dbReference>
<reference evidence="14" key="1">
    <citation type="submission" date="2022-01" db="EMBL/GenBank/DDBJ databases">
        <authorList>
            <person name="Karlyshev A.V."/>
            <person name="Jaspars M."/>
        </authorList>
    </citation>
    <scope>NUCLEOTIDE SEQUENCE</scope>
    <source>
        <strain evidence="14">AGSA3-2</strain>
    </source>
</reference>
<sequence>MDFFQHQTQARRRTLLLALYFLLALAGVTAAVNLVTVVLVRLLLPGLASAPWLGSSPFWWVSLSTLSIMAYGSLRKAWQLRGGATALTALLSAREVDADAGDQPLRRLRNVTEEMAIASGLPVPRLFVLDSETGINAFVAGARPDQALLVVTRGALEQLSREELQGVVAHEFSHILNGDMRLNLQLMTALSGILAVGKVGEFLLQPISRRHRYQPLFFTGGVLMMTVGYAGLFFGRLIKAAISRQREHLADACAVQFTRQSEGLAGALIKIRNGGGSLLHSLYAEDISHMGFAETVSVHLRALLSSHPPLEQRLRALGPDWNARARVRARRAPRASQHIGFLDDANLGYARSLVASIPGPLRQALAGNEGAETILYALALGPRPVPPALAGGKRGEWIQQVRQLGTRLRLPLLDLALPTLARQPLARRQAIIDQLLGIARQRGNRDLLCWALCALARTRLLPAKRLPEPALHRFGAVAADLQVVFSALAWAADSARHTAVTLFQQATRGLLPAGRQLLPPDRCTPERMNHSVARLNRLTPPLKSAVIDTAADLILADGRIQVAETELLRALCALLDSPMPPLFRRTR</sequence>
<dbReference type="InterPro" id="IPR050083">
    <property type="entry name" value="HtpX_protease"/>
</dbReference>
<dbReference type="Gene3D" id="3.30.2010.10">
    <property type="entry name" value="Metalloproteases ('zincins'), catalytic domain"/>
    <property type="match status" value="1"/>
</dbReference>
<keyword evidence="10 14" id="KW-0482">Metalloprotease</keyword>
<dbReference type="GO" id="GO:0005886">
    <property type="term" value="C:plasma membrane"/>
    <property type="evidence" value="ECO:0007669"/>
    <property type="project" value="UniProtKB-SubCell"/>
</dbReference>
<evidence type="ECO:0000256" key="3">
    <source>
        <dbReference type="ARBA" id="ARBA00022475"/>
    </source>
</evidence>
<feature type="domain" description="Peptidase M48" evidence="13">
    <location>
        <begin position="106"/>
        <end position="317"/>
    </location>
</feature>
<dbReference type="SUPFAM" id="SSF158682">
    <property type="entry name" value="TerB-like"/>
    <property type="match status" value="1"/>
</dbReference>
<feature type="transmembrane region" description="Helical" evidence="12">
    <location>
        <begin position="216"/>
        <end position="238"/>
    </location>
</feature>
<dbReference type="InterPro" id="IPR001915">
    <property type="entry name" value="Peptidase_M48"/>
</dbReference>
<dbReference type="GeneID" id="94685848"/>
<dbReference type="EC" id="3.4.24.-" evidence="14"/>
<proteinExistence type="predicted"/>
<name>A0A9Q3W586_9GAMM</name>
<keyword evidence="11 12" id="KW-0472">Membrane</keyword>
<comment type="cofactor">
    <cofactor evidence="1">
        <name>Zn(2+)</name>
        <dbReference type="ChEBI" id="CHEBI:29105"/>
    </cofactor>
</comment>
<dbReference type="EMBL" id="JAJVKT010000010">
    <property type="protein sequence ID" value="MCE7508975.1"/>
    <property type="molecule type" value="Genomic_DNA"/>
</dbReference>
<evidence type="ECO:0000256" key="11">
    <source>
        <dbReference type="ARBA" id="ARBA00023136"/>
    </source>
</evidence>
<keyword evidence="4" id="KW-0645">Protease</keyword>
<evidence type="ECO:0000259" key="13">
    <source>
        <dbReference type="Pfam" id="PF01435"/>
    </source>
</evidence>
<evidence type="ECO:0000256" key="4">
    <source>
        <dbReference type="ARBA" id="ARBA00022670"/>
    </source>
</evidence>
<evidence type="ECO:0000313" key="14">
    <source>
        <dbReference type="EMBL" id="MCE7508975.1"/>
    </source>
</evidence>
<evidence type="ECO:0000256" key="5">
    <source>
        <dbReference type="ARBA" id="ARBA00022692"/>
    </source>
</evidence>
<evidence type="ECO:0000256" key="10">
    <source>
        <dbReference type="ARBA" id="ARBA00023049"/>
    </source>
</evidence>
<evidence type="ECO:0000256" key="9">
    <source>
        <dbReference type="ARBA" id="ARBA00022989"/>
    </source>
</evidence>
<comment type="subcellular location">
    <subcellularLocation>
        <location evidence="2">Cell membrane</location>
        <topology evidence="2">Multi-pass membrane protein</topology>
    </subcellularLocation>
</comment>
<dbReference type="KEGG" id="axe:P40_05345"/>